<sequence length="98" mass="11424">MRASQLLLVGFVLHRGADALHHRFSSVGCAYCLTCFFNNIVAAEQEPVSPCGFALQQWAKERMTRYKQSTVQEQRYMEMPRDWEEKINREMVNVGILR</sequence>
<feature type="signal peptide" evidence="1">
    <location>
        <begin position="1"/>
        <end position="19"/>
    </location>
</feature>
<accession>A0A812YQB5</accession>
<dbReference type="Proteomes" id="UP000601435">
    <property type="component" value="Unassembled WGS sequence"/>
</dbReference>
<comment type="caution">
    <text evidence="2">The sequence shown here is derived from an EMBL/GenBank/DDBJ whole genome shotgun (WGS) entry which is preliminary data.</text>
</comment>
<evidence type="ECO:0000313" key="2">
    <source>
        <dbReference type="EMBL" id="CAE7790719.1"/>
    </source>
</evidence>
<feature type="chain" id="PRO_5032421903" evidence="1">
    <location>
        <begin position="20"/>
        <end position="98"/>
    </location>
</feature>
<dbReference type="AlphaFoldDB" id="A0A812YQB5"/>
<keyword evidence="1" id="KW-0732">Signal</keyword>
<dbReference type="EMBL" id="CAJNJA010043125">
    <property type="protein sequence ID" value="CAE7790719.1"/>
    <property type="molecule type" value="Genomic_DNA"/>
</dbReference>
<keyword evidence="3" id="KW-1185">Reference proteome</keyword>
<evidence type="ECO:0000313" key="3">
    <source>
        <dbReference type="Proteomes" id="UP000601435"/>
    </source>
</evidence>
<evidence type="ECO:0000256" key="1">
    <source>
        <dbReference type="SAM" id="SignalP"/>
    </source>
</evidence>
<reference evidence="2" key="1">
    <citation type="submission" date="2021-02" db="EMBL/GenBank/DDBJ databases">
        <authorList>
            <person name="Dougan E. K."/>
            <person name="Rhodes N."/>
            <person name="Thang M."/>
            <person name="Chan C."/>
        </authorList>
    </citation>
    <scope>NUCLEOTIDE SEQUENCE</scope>
</reference>
<name>A0A812YQB5_9DINO</name>
<gene>
    <name evidence="2" type="primary">nipblb</name>
    <name evidence="2" type="ORF">SNEC2469_LOCUS23231</name>
</gene>
<organism evidence="2 3">
    <name type="scientific">Symbiodinium necroappetens</name>
    <dbReference type="NCBI Taxonomy" id="1628268"/>
    <lineage>
        <taxon>Eukaryota</taxon>
        <taxon>Sar</taxon>
        <taxon>Alveolata</taxon>
        <taxon>Dinophyceae</taxon>
        <taxon>Suessiales</taxon>
        <taxon>Symbiodiniaceae</taxon>
        <taxon>Symbiodinium</taxon>
    </lineage>
</organism>
<dbReference type="OrthoDB" id="10466273at2759"/>
<protein>
    <submittedName>
        <fullName evidence="2">Nipblb protein</fullName>
    </submittedName>
</protein>
<proteinExistence type="predicted"/>